<comment type="caution">
    <text evidence="1">The sequence shown here is derived from an EMBL/GenBank/DDBJ whole genome shotgun (WGS) entry which is preliminary data.</text>
</comment>
<evidence type="ECO:0000313" key="2">
    <source>
        <dbReference type="Proteomes" id="UP000019197"/>
    </source>
</evidence>
<evidence type="ECO:0000313" key="1">
    <source>
        <dbReference type="EMBL" id="CDL80212.1"/>
    </source>
</evidence>
<reference evidence="1 2" key="1">
    <citation type="submission" date="2013-11" db="EMBL/GenBank/DDBJ databases">
        <title>Draft genome sequence and annotation of the entomopathogenic bacterium, Xenorhabdus cabanillasi strain JM26.</title>
        <authorList>
            <person name="Gualtieri M."/>
            <person name="Ogier J.C."/>
            <person name="Pages S."/>
            <person name="Givaudan A."/>
            <person name="Gaudriault S."/>
        </authorList>
    </citation>
    <scope>NUCLEOTIDE SEQUENCE [LARGE SCALE GENOMIC DNA]</scope>
    <source>
        <strain evidence="1 2">JM26</strain>
    </source>
</reference>
<dbReference type="RefSeq" id="WP_038261252.1">
    <property type="nucleotide sequence ID" value="NZ_CAWLVK010000048.1"/>
</dbReference>
<gene>
    <name evidence="1" type="ORF">XCR1_1410037</name>
</gene>
<protein>
    <submittedName>
        <fullName evidence="1">Uncharacterized protein</fullName>
    </submittedName>
</protein>
<name>W1INY5_9GAMM</name>
<accession>W1INY5</accession>
<proteinExistence type="predicted"/>
<dbReference type="EMBL" id="CBXE010000048">
    <property type="protein sequence ID" value="CDL80212.1"/>
    <property type="molecule type" value="Genomic_DNA"/>
</dbReference>
<sequence length="139" mass="16399">MNQNISKEQWVKIADELHRQFCYVQFQYQGTIISIVRERASESKTHLVVYFNRKINFGWGHAESENYNPLTSLFWRSRTKSVFSKSQIADAEKQLGKRYVQRHMQKITFLTPVFPNSTPLIRQYKKIQGLALLEGNNND</sequence>
<dbReference type="OrthoDB" id="6690744at2"/>
<organism evidence="1 2">
    <name type="scientific">Xenorhabdus cabanillasii JM26</name>
    <dbReference type="NCBI Taxonomy" id="1427517"/>
    <lineage>
        <taxon>Bacteria</taxon>
        <taxon>Pseudomonadati</taxon>
        <taxon>Pseudomonadota</taxon>
        <taxon>Gammaproteobacteria</taxon>
        <taxon>Enterobacterales</taxon>
        <taxon>Morganellaceae</taxon>
        <taxon>Xenorhabdus</taxon>
    </lineage>
</organism>
<dbReference type="Proteomes" id="UP000019197">
    <property type="component" value="Unassembled WGS sequence"/>
</dbReference>
<dbReference type="AlphaFoldDB" id="W1INY5"/>